<protein>
    <recommendedName>
        <fullName evidence="4">Secreted protein</fullName>
    </recommendedName>
</protein>
<name>A0AAV7IGH1_COTGL</name>
<sequence>MYDRVCSDWFSGWYLVTLIQWRFVSGSPCARRSRHLPILDGRTLEVRCGCQCHQQAASSEERGSRHHGHHGVKSARRVTGRGRTITSKADKLSLVD</sequence>
<evidence type="ECO:0000313" key="3">
    <source>
        <dbReference type="Proteomes" id="UP000826195"/>
    </source>
</evidence>
<comment type="caution">
    <text evidence="2">The sequence shown here is derived from an EMBL/GenBank/DDBJ whole genome shotgun (WGS) entry which is preliminary data.</text>
</comment>
<feature type="compositionally biased region" description="Basic residues" evidence="1">
    <location>
        <begin position="64"/>
        <end position="80"/>
    </location>
</feature>
<proteinExistence type="predicted"/>
<accession>A0AAV7IGH1</accession>
<evidence type="ECO:0000256" key="1">
    <source>
        <dbReference type="SAM" id="MobiDB-lite"/>
    </source>
</evidence>
<reference evidence="2 3" key="1">
    <citation type="journal article" date="2021" name="J. Hered.">
        <title>A chromosome-level genome assembly of the parasitoid wasp, Cotesia glomerata (Hymenoptera: Braconidae).</title>
        <authorList>
            <person name="Pinto B.J."/>
            <person name="Weis J.J."/>
            <person name="Gamble T."/>
            <person name="Ode P.J."/>
            <person name="Paul R."/>
            <person name="Zaspel J.M."/>
        </authorList>
    </citation>
    <scope>NUCLEOTIDE SEQUENCE [LARGE SCALE GENOMIC DNA]</scope>
    <source>
        <strain evidence="2">CgM1</strain>
    </source>
</reference>
<feature type="region of interest" description="Disordered" evidence="1">
    <location>
        <begin position="56"/>
        <end position="96"/>
    </location>
</feature>
<keyword evidence="3" id="KW-1185">Reference proteome</keyword>
<dbReference type="AlphaFoldDB" id="A0AAV7IGH1"/>
<evidence type="ECO:0008006" key="4">
    <source>
        <dbReference type="Google" id="ProtNLM"/>
    </source>
</evidence>
<gene>
    <name evidence="2" type="ORF">KQX54_017784</name>
</gene>
<dbReference type="EMBL" id="JAHXZJ010001864">
    <property type="protein sequence ID" value="KAH0550152.1"/>
    <property type="molecule type" value="Genomic_DNA"/>
</dbReference>
<dbReference type="Proteomes" id="UP000826195">
    <property type="component" value="Unassembled WGS sequence"/>
</dbReference>
<evidence type="ECO:0000313" key="2">
    <source>
        <dbReference type="EMBL" id="KAH0550152.1"/>
    </source>
</evidence>
<organism evidence="2 3">
    <name type="scientific">Cotesia glomerata</name>
    <name type="common">Lepidopteran parasitic wasp</name>
    <name type="synonym">Apanteles glomeratus</name>
    <dbReference type="NCBI Taxonomy" id="32391"/>
    <lineage>
        <taxon>Eukaryota</taxon>
        <taxon>Metazoa</taxon>
        <taxon>Ecdysozoa</taxon>
        <taxon>Arthropoda</taxon>
        <taxon>Hexapoda</taxon>
        <taxon>Insecta</taxon>
        <taxon>Pterygota</taxon>
        <taxon>Neoptera</taxon>
        <taxon>Endopterygota</taxon>
        <taxon>Hymenoptera</taxon>
        <taxon>Apocrita</taxon>
        <taxon>Ichneumonoidea</taxon>
        <taxon>Braconidae</taxon>
        <taxon>Microgastrinae</taxon>
        <taxon>Cotesia</taxon>
    </lineage>
</organism>